<evidence type="ECO:0000256" key="7">
    <source>
        <dbReference type="SAM" id="MobiDB-lite"/>
    </source>
</evidence>
<keyword evidence="3 9" id="KW-0732">Signal</keyword>
<feature type="chain" id="PRO_5032920671" evidence="9">
    <location>
        <begin position="24"/>
        <end position="192"/>
    </location>
</feature>
<evidence type="ECO:0000256" key="5">
    <source>
        <dbReference type="ARBA" id="ARBA00023136"/>
    </source>
</evidence>
<keyword evidence="5 8" id="KW-0472">Membrane</keyword>
<feature type="transmembrane region" description="Helical" evidence="8">
    <location>
        <begin position="88"/>
        <end position="109"/>
    </location>
</feature>
<dbReference type="Pfam" id="PF06749">
    <property type="entry name" value="DUF1218"/>
    <property type="match status" value="1"/>
</dbReference>
<evidence type="ECO:0000256" key="4">
    <source>
        <dbReference type="ARBA" id="ARBA00022989"/>
    </source>
</evidence>
<keyword evidence="2 8" id="KW-0812">Transmembrane</keyword>
<reference evidence="10" key="1">
    <citation type="submission" date="2020-07" db="EMBL/GenBank/DDBJ databases">
        <title>Genome sequence and genetic diversity analysis of an under-domesticated orphan crop, white fonio (Digitaria exilis).</title>
        <authorList>
            <person name="Bennetzen J.L."/>
            <person name="Chen S."/>
            <person name="Ma X."/>
            <person name="Wang X."/>
            <person name="Yssel A.E.J."/>
            <person name="Chaluvadi S.R."/>
            <person name="Johnson M."/>
            <person name="Gangashetty P."/>
            <person name="Hamidou F."/>
            <person name="Sanogo M.D."/>
            <person name="Zwaenepoel A."/>
            <person name="Wallace J."/>
            <person name="Van De Peer Y."/>
            <person name="Van Deynze A."/>
        </authorList>
    </citation>
    <scope>NUCLEOTIDE SEQUENCE</scope>
    <source>
        <tissue evidence="10">Leaves</tissue>
    </source>
</reference>
<evidence type="ECO:0000313" key="10">
    <source>
        <dbReference type="EMBL" id="KAF8779402.1"/>
    </source>
</evidence>
<evidence type="ECO:0000256" key="3">
    <source>
        <dbReference type="ARBA" id="ARBA00022729"/>
    </source>
</evidence>
<gene>
    <name evidence="10" type="ORF">HU200_002670</name>
</gene>
<dbReference type="AlphaFoldDB" id="A0A835FXT6"/>
<evidence type="ECO:0000256" key="9">
    <source>
        <dbReference type="SAM" id="SignalP"/>
    </source>
</evidence>
<dbReference type="Gramene" id="Dexi3B01G0023510.1">
    <property type="protein sequence ID" value="Dexi3B01G0023510.1:cds"/>
    <property type="gene ID" value="Dexi3B01G0023510"/>
</dbReference>
<sequence length="192" mass="19392">METSVIVLSVVVLLFAAVSAVLGFIAETTKLTPDDIKYSGGVCVYPAKPAYVLGICAAALLAAAQIIASVAGCGCCHKPPQGGGASESLLIAAVLAVAGYVQGVVWNAATTRDAVTVGWLIECHYLKGAVFRRAALLGLAAAVLGICSYAMLRAPAASGAEHIKPDGQQPAAGGEAQNPQFPPQVQAHAPVV</sequence>
<evidence type="ECO:0000256" key="8">
    <source>
        <dbReference type="SAM" id="Phobius"/>
    </source>
</evidence>
<evidence type="ECO:0000256" key="1">
    <source>
        <dbReference type="ARBA" id="ARBA00004127"/>
    </source>
</evidence>
<dbReference type="InterPro" id="IPR052222">
    <property type="entry name" value="DESIGUAL"/>
</dbReference>
<feature type="transmembrane region" description="Helical" evidence="8">
    <location>
        <begin position="129"/>
        <end position="152"/>
    </location>
</feature>
<feature type="region of interest" description="Disordered" evidence="7">
    <location>
        <begin position="162"/>
        <end position="192"/>
    </location>
</feature>
<accession>A0A835FXT6</accession>
<evidence type="ECO:0000256" key="6">
    <source>
        <dbReference type="ARBA" id="ARBA00029467"/>
    </source>
</evidence>
<keyword evidence="4 8" id="KW-1133">Transmembrane helix</keyword>
<dbReference type="GO" id="GO:0012505">
    <property type="term" value="C:endomembrane system"/>
    <property type="evidence" value="ECO:0007669"/>
    <property type="project" value="UniProtKB-SubCell"/>
</dbReference>
<proteinExistence type="inferred from homology"/>
<comment type="subcellular location">
    <subcellularLocation>
        <location evidence="1">Endomembrane system</location>
        <topology evidence="1">Multi-pass membrane protein</topology>
    </subcellularLocation>
</comment>
<protein>
    <submittedName>
        <fullName evidence="10">Uncharacterized protein</fullName>
    </submittedName>
</protein>
<dbReference type="InterPro" id="IPR009606">
    <property type="entry name" value="DEAL/Modifying_wall_lignin1/2"/>
</dbReference>
<name>A0A835FXT6_9POAL</name>
<dbReference type="OrthoDB" id="714889at2759"/>
<keyword evidence="11" id="KW-1185">Reference proteome</keyword>
<dbReference type="EMBL" id="JACEFO010000183">
    <property type="protein sequence ID" value="KAF8779402.1"/>
    <property type="molecule type" value="Genomic_DNA"/>
</dbReference>
<evidence type="ECO:0000313" key="11">
    <source>
        <dbReference type="Proteomes" id="UP000636709"/>
    </source>
</evidence>
<feature type="signal peptide" evidence="9">
    <location>
        <begin position="1"/>
        <end position="23"/>
    </location>
</feature>
<dbReference type="PANTHER" id="PTHR31769">
    <property type="entry name" value="OS07G0462200 PROTEIN-RELATED"/>
    <property type="match status" value="1"/>
</dbReference>
<feature type="transmembrane region" description="Helical" evidence="8">
    <location>
        <begin position="50"/>
        <end position="76"/>
    </location>
</feature>
<comment type="caution">
    <text evidence="10">The sequence shown here is derived from an EMBL/GenBank/DDBJ whole genome shotgun (WGS) entry which is preliminary data.</text>
</comment>
<organism evidence="10 11">
    <name type="scientific">Digitaria exilis</name>
    <dbReference type="NCBI Taxonomy" id="1010633"/>
    <lineage>
        <taxon>Eukaryota</taxon>
        <taxon>Viridiplantae</taxon>
        <taxon>Streptophyta</taxon>
        <taxon>Embryophyta</taxon>
        <taxon>Tracheophyta</taxon>
        <taxon>Spermatophyta</taxon>
        <taxon>Magnoliopsida</taxon>
        <taxon>Liliopsida</taxon>
        <taxon>Poales</taxon>
        <taxon>Poaceae</taxon>
        <taxon>PACMAD clade</taxon>
        <taxon>Panicoideae</taxon>
        <taxon>Panicodae</taxon>
        <taxon>Paniceae</taxon>
        <taxon>Anthephorinae</taxon>
        <taxon>Digitaria</taxon>
    </lineage>
</organism>
<comment type="similarity">
    <text evidence="6">Belongs to the DESIGUAL family.</text>
</comment>
<dbReference type="Proteomes" id="UP000636709">
    <property type="component" value="Unassembled WGS sequence"/>
</dbReference>
<evidence type="ECO:0000256" key="2">
    <source>
        <dbReference type="ARBA" id="ARBA00022692"/>
    </source>
</evidence>